<evidence type="ECO:0000313" key="9">
    <source>
        <dbReference type="EMBL" id="RGV28617.1"/>
    </source>
</evidence>
<dbReference type="Pfam" id="PF13187">
    <property type="entry name" value="Fer4_9"/>
    <property type="match status" value="1"/>
</dbReference>
<name>A0A412TQJ9_9BACT</name>
<dbReference type="NCBIfam" id="NF038196">
    <property type="entry name" value="ferrodoxin_EFR1"/>
    <property type="match status" value="1"/>
</dbReference>
<dbReference type="SUPFAM" id="SSF52218">
    <property type="entry name" value="Flavoproteins"/>
    <property type="match status" value="1"/>
</dbReference>
<dbReference type="Gene3D" id="3.30.70.20">
    <property type="match status" value="1"/>
</dbReference>
<dbReference type="InterPro" id="IPR017896">
    <property type="entry name" value="4Fe4S_Fe-S-bd"/>
</dbReference>
<evidence type="ECO:0000313" key="12">
    <source>
        <dbReference type="Proteomes" id="UP000284243"/>
    </source>
</evidence>
<dbReference type="AlphaFoldDB" id="A0A412TQJ9"/>
<reference evidence="11 12" key="1">
    <citation type="submission" date="2018-08" db="EMBL/GenBank/DDBJ databases">
        <title>A genome reference for cultivated species of the human gut microbiota.</title>
        <authorList>
            <person name="Zou Y."/>
            <person name="Xue W."/>
            <person name="Luo G."/>
        </authorList>
    </citation>
    <scope>NUCLEOTIDE SEQUENCE [LARGE SCALE GENOMIC DNA]</scope>
    <source>
        <strain evidence="9 11">AF14-6AC</strain>
        <strain evidence="8 12">AF16-14</strain>
        <strain evidence="10 13">OF03-11</strain>
    </source>
</reference>
<feature type="domain" description="4Fe-4S ferredoxin-type" evidence="5">
    <location>
        <begin position="195"/>
        <end position="224"/>
    </location>
</feature>
<evidence type="ECO:0000256" key="1">
    <source>
        <dbReference type="ARBA" id="ARBA00022723"/>
    </source>
</evidence>
<evidence type="ECO:0000313" key="7">
    <source>
        <dbReference type="EMBL" id="MDB9224186.1"/>
    </source>
</evidence>
<sequence length="273" mass="30373">MKIEKVHAVYFSPTGTTKTVITHLVKCITTLLPEVVTEVKDFTLPSGRKKVPDIRESELAIVGLPVYAGRLPNLLLNYLTTWQSNGAWAVPVVVYGNRSYGNALVELYDILRYRGFHPIAAAAFVGQHSFTTRLATGRPDREDLEKAEQFSAEIVRRILQPGEFTGIKIPGQGAPDYGGYYKPKGRDEEVVNFLKAKPVTTDACIDCRRCAKVCPMGAIRQDHPSEVSGICIKCNACVKQCPVHAKQLTDEAYLSHVGFLENRYTSRARIELF</sequence>
<evidence type="ECO:0000256" key="2">
    <source>
        <dbReference type="ARBA" id="ARBA00023004"/>
    </source>
</evidence>
<gene>
    <name evidence="9" type="ORF">DWW24_05130</name>
    <name evidence="8" type="ORF">DWW57_10240</name>
    <name evidence="10" type="ORF">DXA53_14130</name>
    <name evidence="6" type="ORF">L0P03_09810</name>
    <name evidence="7" type="ORF">PN645_14390</name>
</gene>
<dbReference type="Proteomes" id="UP000284243">
    <property type="component" value="Unassembled WGS sequence"/>
</dbReference>
<evidence type="ECO:0000313" key="13">
    <source>
        <dbReference type="Proteomes" id="UP000284434"/>
    </source>
</evidence>
<keyword evidence="1" id="KW-0479">Metal-binding</keyword>
<dbReference type="Proteomes" id="UP000283426">
    <property type="component" value="Unassembled WGS sequence"/>
</dbReference>
<reference evidence="6" key="2">
    <citation type="submission" date="2022-01" db="EMBL/GenBank/DDBJ databases">
        <title>Collection of gut derived symbiotic bacterial strains cultured from healthy donors.</title>
        <authorList>
            <person name="Lin H."/>
            <person name="Kohout C."/>
            <person name="Waligurski E."/>
            <person name="Pamer E.G."/>
        </authorList>
    </citation>
    <scope>NUCLEOTIDE SEQUENCE</scope>
    <source>
        <strain evidence="6">DFI.1.149</strain>
    </source>
</reference>
<dbReference type="InterPro" id="IPR008254">
    <property type="entry name" value="Flavodoxin/NO_synth"/>
</dbReference>
<dbReference type="PROSITE" id="PS51379">
    <property type="entry name" value="4FE4S_FER_2"/>
    <property type="match status" value="2"/>
</dbReference>
<organism evidence="8 12">
    <name type="scientific">Odoribacter splanchnicus</name>
    <dbReference type="NCBI Taxonomy" id="28118"/>
    <lineage>
        <taxon>Bacteria</taxon>
        <taxon>Pseudomonadati</taxon>
        <taxon>Bacteroidota</taxon>
        <taxon>Bacteroidia</taxon>
        <taxon>Bacteroidales</taxon>
        <taxon>Odoribacteraceae</taxon>
        <taxon>Odoribacter</taxon>
    </lineage>
</organism>
<dbReference type="EMBL" id="QRYC01000012">
    <property type="protein sequence ID" value="RGU56127.1"/>
    <property type="molecule type" value="Genomic_DNA"/>
</dbReference>
<dbReference type="Proteomes" id="UP001199750">
    <property type="component" value="Unassembled WGS sequence"/>
</dbReference>
<proteinExistence type="predicted"/>
<dbReference type="InterPro" id="IPR017900">
    <property type="entry name" value="4Fe4S_Fe_S_CS"/>
</dbReference>
<dbReference type="SUPFAM" id="SSF54862">
    <property type="entry name" value="4Fe-4S ferredoxins"/>
    <property type="match status" value="1"/>
</dbReference>
<keyword evidence="3" id="KW-0411">Iron-sulfur</keyword>
<dbReference type="InterPro" id="IPR047964">
    <property type="entry name" value="EFR1-like"/>
</dbReference>
<dbReference type="EMBL" id="QSCO01000021">
    <property type="protein sequence ID" value="RGY04844.1"/>
    <property type="molecule type" value="Genomic_DNA"/>
</dbReference>
<dbReference type="PROSITE" id="PS00198">
    <property type="entry name" value="4FE4S_FER_1"/>
    <property type="match status" value="2"/>
</dbReference>
<protein>
    <submittedName>
        <fullName evidence="8">4Fe-4S dicluster domain-containing protein</fullName>
    </submittedName>
    <submittedName>
        <fullName evidence="6">EFR1 family ferrodoxin</fullName>
    </submittedName>
</protein>
<dbReference type="Proteomes" id="UP000284434">
    <property type="component" value="Unassembled WGS sequence"/>
</dbReference>
<dbReference type="PANTHER" id="PTHR43122">
    <property type="entry name" value="FERREDOXIN SUBUNIT OF PYRUVATE:FLAVODOXIN OXIDOREDUCTASE-RELATED"/>
    <property type="match status" value="1"/>
</dbReference>
<feature type="domain" description="Flavodoxin-like" evidence="4">
    <location>
        <begin position="6"/>
        <end position="155"/>
    </location>
</feature>
<evidence type="ECO:0000259" key="5">
    <source>
        <dbReference type="PROSITE" id="PS51379"/>
    </source>
</evidence>
<dbReference type="EMBL" id="JAQMRD010000021">
    <property type="protein sequence ID" value="MDB9224186.1"/>
    <property type="molecule type" value="Genomic_DNA"/>
</dbReference>
<keyword evidence="2" id="KW-0408">Iron</keyword>
<dbReference type="GO" id="GO:0046872">
    <property type="term" value="F:metal ion binding"/>
    <property type="evidence" value="ECO:0007669"/>
    <property type="project" value="UniProtKB-KW"/>
</dbReference>
<dbReference type="PANTHER" id="PTHR43122:SF1">
    <property type="entry name" value="IRON-SULFUR-BINDING PROTEIN"/>
    <property type="match status" value="1"/>
</dbReference>
<evidence type="ECO:0000313" key="6">
    <source>
        <dbReference type="EMBL" id="MCG4960144.1"/>
    </source>
</evidence>
<dbReference type="InterPro" id="IPR029039">
    <property type="entry name" value="Flavoprotein-like_sf"/>
</dbReference>
<dbReference type="RefSeq" id="WP_118104507.1">
    <property type="nucleotide sequence ID" value="NZ_BAABYK010000001.1"/>
</dbReference>
<dbReference type="EMBL" id="QRYW01000008">
    <property type="protein sequence ID" value="RGV28617.1"/>
    <property type="molecule type" value="Genomic_DNA"/>
</dbReference>
<evidence type="ECO:0000259" key="4">
    <source>
        <dbReference type="PROSITE" id="PS50902"/>
    </source>
</evidence>
<reference evidence="7" key="3">
    <citation type="submission" date="2023-01" db="EMBL/GenBank/DDBJ databases">
        <title>Human gut microbiome strain richness.</title>
        <authorList>
            <person name="Chen-Liaw A."/>
        </authorList>
    </citation>
    <scope>NUCLEOTIDE SEQUENCE</scope>
    <source>
        <strain evidence="7">RTP21484st1_B7_RTP21484_190118</strain>
    </source>
</reference>
<dbReference type="Gene3D" id="3.40.50.360">
    <property type="match status" value="1"/>
</dbReference>
<evidence type="ECO:0000313" key="10">
    <source>
        <dbReference type="EMBL" id="RGY04844.1"/>
    </source>
</evidence>
<comment type="caution">
    <text evidence="8">The sequence shown here is derived from an EMBL/GenBank/DDBJ whole genome shotgun (WGS) entry which is preliminary data.</text>
</comment>
<dbReference type="GO" id="GO:0051536">
    <property type="term" value="F:iron-sulfur cluster binding"/>
    <property type="evidence" value="ECO:0007669"/>
    <property type="project" value="UniProtKB-KW"/>
</dbReference>
<evidence type="ECO:0000256" key="3">
    <source>
        <dbReference type="ARBA" id="ARBA00023014"/>
    </source>
</evidence>
<dbReference type="Proteomes" id="UP001212263">
    <property type="component" value="Unassembled WGS sequence"/>
</dbReference>
<dbReference type="PROSITE" id="PS50902">
    <property type="entry name" value="FLAVODOXIN_LIKE"/>
    <property type="match status" value="1"/>
</dbReference>
<dbReference type="GO" id="GO:0010181">
    <property type="term" value="F:FMN binding"/>
    <property type="evidence" value="ECO:0007669"/>
    <property type="project" value="InterPro"/>
</dbReference>
<accession>A0A412TQJ9</accession>
<dbReference type="EMBL" id="JAKNDN010000017">
    <property type="protein sequence ID" value="MCG4960144.1"/>
    <property type="molecule type" value="Genomic_DNA"/>
</dbReference>
<evidence type="ECO:0000313" key="11">
    <source>
        <dbReference type="Proteomes" id="UP000283426"/>
    </source>
</evidence>
<evidence type="ECO:0000313" key="8">
    <source>
        <dbReference type="EMBL" id="RGU56127.1"/>
    </source>
</evidence>
<feature type="domain" description="4Fe-4S ferredoxin-type" evidence="5">
    <location>
        <begin position="231"/>
        <end position="251"/>
    </location>
</feature>